<name>A0A2N9IT81_FAGSY</name>
<sequence length="221" mass="25491">MSETRSLHDFEEFRATIIEFQKSEWETLLLEHLVASMANRVLTYPTIIFSAIDKERELGILKENYGFRGGIKFCSDLSLEECKVVVRQALESRLESELLISEKEKNKERMNMYMVGEDEKKRIVLVIFLSLRILISVSHYPSLKLEVCMICGSFGQPLMNARNQNGKLDLRLEHLEEKYGFRGGVKVCSELSLEDHMVAVRQALESGLKSKLLISEREKVK</sequence>
<evidence type="ECO:0000313" key="1">
    <source>
        <dbReference type="EMBL" id="SPD28052.1"/>
    </source>
</evidence>
<reference evidence="1" key="1">
    <citation type="submission" date="2018-02" db="EMBL/GenBank/DDBJ databases">
        <authorList>
            <person name="Cohen D.B."/>
            <person name="Kent A.D."/>
        </authorList>
    </citation>
    <scope>NUCLEOTIDE SEQUENCE</scope>
</reference>
<organism evidence="1">
    <name type="scientific">Fagus sylvatica</name>
    <name type="common">Beechnut</name>
    <dbReference type="NCBI Taxonomy" id="28930"/>
    <lineage>
        <taxon>Eukaryota</taxon>
        <taxon>Viridiplantae</taxon>
        <taxon>Streptophyta</taxon>
        <taxon>Embryophyta</taxon>
        <taxon>Tracheophyta</taxon>
        <taxon>Spermatophyta</taxon>
        <taxon>Magnoliopsida</taxon>
        <taxon>eudicotyledons</taxon>
        <taxon>Gunneridae</taxon>
        <taxon>Pentapetalae</taxon>
        <taxon>rosids</taxon>
        <taxon>fabids</taxon>
        <taxon>Fagales</taxon>
        <taxon>Fagaceae</taxon>
        <taxon>Fagus</taxon>
    </lineage>
</organism>
<accession>A0A2N9IT81</accession>
<dbReference type="EMBL" id="OIVN01006218">
    <property type="protein sequence ID" value="SPD28052.1"/>
    <property type="molecule type" value="Genomic_DNA"/>
</dbReference>
<gene>
    <name evidence="1" type="ORF">FSB_LOCUS55934</name>
</gene>
<proteinExistence type="predicted"/>
<protein>
    <submittedName>
        <fullName evidence="1">Uncharacterized protein</fullName>
    </submittedName>
</protein>
<dbReference type="AlphaFoldDB" id="A0A2N9IT81"/>